<evidence type="ECO:0000256" key="1">
    <source>
        <dbReference type="ARBA" id="ARBA00022553"/>
    </source>
</evidence>
<name>A0A6M8NH44_9BACT</name>
<dbReference type="PROSITE" id="PS50110">
    <property type="entry name" value="RESPONSE_REGULATORY"/>
    <property type="match status" value="1"/>
</dbReference>
<evidence type="ECO:0000256" key="2">
    <source>
        <dbReference type="ARBA" id="ARBA00023012"/>
    </source>
</evidence>
<dbReference type="SMART" id="SM00862">
    <property type="entry name" value="Trans_reg_C"/>
    <property type="match status" value="1"/>
</dbReference>
<sequence>MLDYILLEKYGKKISVLFVEDDDSLRKEMGFLLADIFENVDISIDGEEGFRKYSEYYKKNLSYYDLIITDIQMPNMNGINLIKNIYNLNPKQKVLVLSAHNESDYLLELVNLGIAQFILKPVDYDSFLEIIFKVSQNIYEKKYKKESKDTPFVRLTQELFWNKELKQLIFKNQILKLTKKEFLLLDLLLKYPEKVYTNEEIINFLWSGELNLEIQISNLKNLISRLRKKVPDLDIKNNYGFGYSIKLTSV</sequence>
<dbReference type="EMBL" id="NXII01000002">
    <property type="protein sequence ID" value="RXI42891.1"/>
    <property type="molecule type" value="Genomic_DNA"/>
</dbReference>
<dbReference type="Pfam" id="PF00486">
    <property type="entry name" value="Trans_reg_C"/>
    <property type="match status" value="1"/>
</dbReference>
<evidence type="ECO:0000313" key="6">
    <source>
        <dbReference type="EMBL" id="RXI42891.1"/>
    </source>
</evidence>
<dbReference type="Proteomes" id="UP000290378">
    <property type="component" value="Unassembled WGS sequence"/>
</dbReference>
<dbReference type="InterPro" id="IPR036388">
    <property type="entry name" value="WH-like_DNA-bd_sf"/>
</dbReference>
<dbReference type="PANTHER" id="PTHR48111:SF1">
    <property type="entry name" value="TWO-COMPONENT RESPONSE REGULATOR ORR33"/>
    <property type="match status" value="1"/>
</dbReference>
<keyword evidence="2" id="KW-0902">Two-component regulatory system</keyword>
<dbReference type="InterPro" id="IPR001789">
    <property type="entry name" value="Sig_transdc_resp-reg_receiver"/>
</dbReference>
<dbReference type="Gene3D" id="1.10.10.10">
    <property type="entry name" value="Winged helix-like DNA-binding domain superfamily/Winged helix DNA-binding domain"/>
    <property type="match status" value="1"/>
</dbReference>
<keyword evidence="4" id="KW-0238">DNA-binding</keyword>
<dbReference type="SMART" id="SM00448">
    <property type="entry name" value="REC"/>
    <property type="match status" value="1"/>
</dbReference>
<accession>A0A6M8NH44</accession>
<keyword evidence="7" id="KW-1185">Reference proteome</keyword>
<dbReference type="InterPro" id="IPR011006">
    <property type="entry name" value="CheY-like_superfamily"/>
</dbReference>
<dbReference type="GO" id="GO:0000976">
    <property type="term" value="F:transcription cis-regulatory region binding"/>
    <property type="evidence" value="ECO:0007669"/>
    <property type="project" value="TreeGrafter"/>
</dbReference>
<dbReference type="PROSITE" id="PS51755">
    <property type="entry name" value="OMPR_PHOB"/>
    <property type="match status" value="1"/>
</dbReference>
<organism evidence="6 7">
    <name type="scientific">Arcobacter cloacae</name>
    <dbReference type="NCBI Taxonomy" id="1054034"/>
    <lineage>
        <taxon>Bacteria</taxon>
        <taxon>Pseudomonadati</taxon>
        <taxon>Campylobacterota</taxon>
        <taxon>Epsilonproteobacteria</taxon>
        <taxon>Campylobacterales</taxon>
        <taxon>Arcobacteraceae</taxon>
        <taxon>Arcobacter</taxon>
    </lineage>
</organism>
<dbReference type="RefSeq" id="WP_129012703.1">
    <property type="nucleotide sequence ID" value="NZ_CBCSEI010000003.1"/>
</dbReference>
<keyword evidence="5" id="KW-0804">Transcription</keyword>
<dbReference type="InterPro" id="IPR001867">
    <property type="entry name" value="OmpR/PhoB-type_DNA-bd"/>
</dbReference>
<reference evidence="6 7" key="1">
    <citation type="submission" date="2017-09" db="EMBL/GenBank/DDBJ databases">
        <title>Genomics of the genus Arcobacter.</title>
        <authorList>
            <person name="Perez-Cataluna A."/>
            <person name="Figueras M.J."/>
            <person name="Salas-Masso N."/>
        </authorList>
    </citation>
    <scope>NUCLEOTIDE SEQUENCE [LARGE SCALE GENOMIC DNA]</scope>
    <source>
        <strain evidence="6 7">CECT 7834</strain>
    </source>
</reference>
<comment type="caution">
    <text evidence="6">The sequence shown here is derived from an EMBL/GenBank/DDBJ whole genome shotgun (WGS) entry which is preliminary data.</text>
</comment>
<dbReference type="GO" id="GO:0032993">
    <property type="term" value="C:protein-DNA complex"/>
    <property type="evidence" value="ECO:0007669"/>
    <property type="project" value="TreeGrafter"/>
</dbReference>
<keyword evidence="1" id="KW-0597">Phosphoprotein</keyword>
<dbReference type="GO" id="GO:0005829">
    <property type="term" value="C:cytosol"/>
    <property type="evidence" value="ECO:0007669"/>
    <property type="project" value="TreeGrafter"/>
</dbReference>
<dbReference type="GO" id="GO:0006355">
    <property type="term" value="P:regulation of DNA-templated transcription"/>
    <property type="evidence" value="ECO:0007669"/>
    <property type="project" value="InterPro"/>
</dbReference>
<dbReference type="Gene3D" id="3.40.50.2300">
    <property type="match status" value="1"/>
</dbReference>
<dbReference type="SUPFAM" id="SSF52172">
    <property type="entry name" value="CheY-like"/>
    <property type="match status" value="1"/>
</dbReference>
<gene>
    <name evidence="6" type="ORF">CP963_02420</name>
</gene>
<dbReference type="AlphaFoldDB" id="A0A6M8NH44"/>
<evidence type="ECO:0000256" key="5">
    <source>
        <dbReference type="ARBA" id="ARBA00023163"/>
    </source>
</evidence>
<evidence type="ECO:0000256" key="3">
    <source>
        <dbReference type="ARBA" id="ARBA00023015"/>
    </source>
</evidence>
<proteinExistence type="predicted"/>
<evidence type="ECO:0000256" key="4">
    <source>
        <dbReference type="ARBA" id="ARBA00023125"/>
    </source>
</evidence>
<dbReference type="PANTHER" id="PTHR48111">
    <property type="entry name" value="REGULATOR OF RPOS"/>
    <property type="match status" value="1"/>
</dbReference>
<protein>
    <submittedName>
        <fullName evidence="6">Transcriptional regulator</fullName>
    </submittedName>
</protein>
<dbReference type="InterPro" id="IPR039420">
    <property type="entry name" value="WalR-like"/>
</dbReference>
<keyword evidence="3" id="KW-0805">Transcription regulation</keyword>
<dbReference type="GO" id="GO:0000156">
    <property type="term" value="F:phosphorelay response regulator activity"/>
    <property type="evidence" value="ECO:0007669"/>
    <property type="project" value="TreeGrafter"/>
</dbReference>
<dbReference type="Pfam" id="PF00072">
    <property type="entry name" value="Response_reg"/>
    <property type="match status" value="1"/>
</dbReference>
<evidence type="ECO:0000313" key="7">
    <source>
        <dbReference type="Proteomes" id="UP000290378"/>
    </source>
</evidence>